<proteinExistence type="predicted"/>
<evidence type="ECO:0000313" key="1">
    <source>
        <dbReference type="EMBL" id="SFV58482.1"/>
    </source>
</evidence>
<dbReference type="AlphaFoldDB" id="A0A1W1BYG1"/>
<name>A0A1W1BYG1_9ZZZZ</name>
<sequence>MNILCTPLYEQQLKVILDKFVEEDFAATKKFKLYLDTILINLPTKANKYKKAQLFDDEDIKEIPHEDFNILFFIDNISDNYLILAILPKD</sequence>
<gene>
    <name evidence="1" type="ORF">MNB_SM-4-1625</name>
</gene>
<accession>A0A1W1BYG1</accession>
<protein>
    <submittedName>
        <fullName evidence="1">Uncharacterized protein</fullName>
    </submittedName>
</protein>
<reference evidence="1" key="1">
    <citation type="submission" date="2016-10" db="EMBL/GenBank/DDBJ databases">
        <authorList>
            <person name="de Groot N.N."/>
        </authorList>
    </citation>
    <scope>NUCLEOTIDE SEQUENCE</scope>
</reference>
<dbReference type="EMBL" id="FPHF01000045">
    <property type="protein sequence ID" value="SFV58482.1"/>
    <property type="molecule type" value="Genomic_DNA"/>
</dbReference>
<organism evidence="1">
    <name type="scientific">hydrothermal vent metagenome</name>
    <dbReference type="NCBI Taxonomy" id="652676"/>
    <lineage>
        <taxon>unclassified sequences</taxon>
        <taxon>metagenomes</taxon>
        <taxon>ecological metagenomes</taxon>
    </lineage>
</organism>